<feature type="compositionally biased region" description="Pro residues" evidence="1">
    <location>
        <begin position="251"/>
        <end position="260"/>
    </location>
</feature>
<dbReference type="CDD" id="cd24163">
    <property type="entry name" value="RWDD2_C"/>
    <property type="match status" value="1"/>
</dbReference>
<organism evidence="3 4">
    <name type="scientific">Kwoniella newhampshirensis</name>
    <dbReference type="NCBI Taxonomy" id="1651941"/>
    <lineage>
        <taxon>Eukaryota</taxon>
        <taxon>Fungi</taxon>
        <taxon>Dikarya</taxon>
        <taxon>Basidiomycota</taxon>
        <taxon>Agaricomycotina</taxon>
        <taxon>Tremellomycetes</taxon>
        <taxon>Tremellales</taxon>
        <taxon>Cryptococcaceae</taxon>
        <taxon>Kwoniella</taxon>
    </lineage>
</organism>
<evidence type="ECO:0000256" key="1">
    <source>
        <dbReference type="SAM" id="MobiDB-lite"/>
    </source>
</evidence>
<protein>
    <recommendedName>
        <fullName evidence="2">Small nuclear ribonucleoprotein Prp3 C-terminal domain-containing protein</fullName>
    </recommendedName>
</protein>
<dbReference type="Pfam" id="PF06544">
    <property type="entry name" value="Prp3_C"/>
    <property type="match status" value="1"/>
</dbReference>
<evidence type="ECO:0000313" key="4">
    <source>
        <dbReference type="Proteomes" id="UP001388673"/>
    </source>
</evidence>
<dbReference type="KEGG" id="kne:92179756"/>
<proteinExistence type="predicted"/>
<dbReference type="EMBL" id="JBCAWK010000004">
    <property type="protein sequence ID" value="KAK8861675.1"/>
    <property type="molecule type" value="Genomic_DNA"/>
</dbReference>
<feature type="region of interest" description="Disordered" evidence="1">
    <location>
        <begin position="149"/>
        <end position="168"/>
    </location>
</feature>
<evidence type="ECO:0000259" key="2">
    <source>
        <dbReference type="Pfam" id="PF06544"/>
    </source>
</evidence>
<keyword evidence="4" id="KW-1185">Reference proteome</keyword>
<feature type="domain" description="Small nuclear ribonucleoprotein Prp3 C-terminal" evidence="2">
    <location>
        <begin position="177"/>
        <end position="250"/>
    </location>
</feature>
<dbReference type="InterPro" id="IPR059181">
    <property type="entry name" value="RWDD2A-B_C"/>
</dbReference>
<comment type="caution">
    <text evidence="3">The sequence shown here is derived from an EMBL/GenBank/DDBJ whole genome shotgun (WGS) entry which is preliminary data.</text>
</comment>
<dbReference type="PANTHER" id="PTHR15955">
    <property type="entry name" value="RWD DOMAIN CONTAINING PROTEIN 2"/>
    <property type="match status" value="1"/>
</dbReference>
<dbReference type="GeneID" id="92179756"/>
<dbReference type="InterPro" id="IPR010541">
    <property type="entry name" value="Prp3_C"/>
</dbReference>
<dbReference type="RefSeq" id="XP_066804300.1">
    <property type="nucleotide sequence ID" value="XM_066945611.1"/>
</dbReference>
<evidence type="ECO:0000313" key="3">
    <source>
        <dbReference type="EMBL" id="KAK8861675.1"/>
    </source>
</evidence>
<dbReference type="PIRSF" id="PIRSF038021">
    <property type="entry name" value="UCP038021_RWDD2"/>
    <property type="match status" value="1"/>
</dbReference>
<dbReference type="SUPFAM" id="SSF54495">
    <property type="entry name" value="UBC-like"/>
    <property type="match status" value="1"/>
</dbReference>
<reference evidence="3 4" key="1">
    <citation type="journal article" date="2024" name="bioRxiv">
        <title>Comparative genomics of Cryptococcus and Kwoniella reveals pathogenesis evolution and contrasting karyotype dynamics via intercentromeric recombination or chromosome fusion.</title>
        <authorList>
            <person name="Coelho M.A."/>
            <person name="David-Palma M."/>
            <person name="Shea T."/>
            <person name="Bowers K."/>
            <person name="McGinley-Smith S."/>
            <person name="Mohammad A.W."/>
            <person name="Gnirke A."/>
            <person name="Yurkov A.M."/>
            <person name="Nowrousian M."/>
            <person name="Sun S."/>
            <person name="Cuomo C.A."/>
            <person name="Heitman J."/>
        </authorList>
    </citation>
    <scope>NUCLEOTIDE SEQUENCE [LARGE SCALE GENOMIC DNA]</scope>
    <source>
        <strain evidence="3 4">CBS 13917</strain>
    </source>
</reference>
<dbReference type="InterPro" id="IPR017359">
    <property type="entry name" value="Phi-like"/>
</dbReference>
<dbReference type="AlphaFoldDB" id="A0AAW0Z1M4"/>
<dbReference type="Proteomes" id="UP001388673">
    <property type="component" value="Unassembled WGS sequence"/>
</dbReference>
<dbReference type="InterPro" id="IPR016135">
    <property type="entry name" value="UBQ-conjugating_enzyme/RWD"/>
</dbReference>
<accession>A0AAW0Z1M4</accession>
<dbReference type="PANTHER" id="PTHR15955:SF10">
    <property type="entry name" value="DUF1115 DOMAIN PROTEIN (AFU_ORTHOLOGUE AFUA_5G14750)"/>
    <property type="match status" value="1"/>
</dbReference>
<gene>
    <name evidence="3" type="ORF">IAR55_002498</name>
</gene>
<sequence length="318" mass="35365">MSEDDIIHAQLSTLQLLISMYPLTSELLLSSSTASYLDVPTSSPPSALEADLHLPVDESTNTNTEEENMHLHLVLSLSHKDAGVFKGAQRESESDTISIRPKQPPWVSNSHYSDLINSLPSRKDDMEGSEYILMTIEHVRQALQALLPSSSSHKSPTDGTDDEGGNQEVSLPEERVWYWFPSLSSKEKRDDLVSFAEEVGLTGFVLAGKPGLLCVEGYGPTIDRYMARIKSESWSDIPPFQKKVTERLRKPIPPPPPSPPSSSAERTTNRAFSTMKEITHLIPKYGQYNHRGEMGEVRRLMEEWGVGDDFGAVVLNNS</sequence>
<feature type="region of interest" description="Disordered" evidence="1">
    <location>
        <begin position="247"/>
        <end position="268"/>
    </location>
</feature>
<name>A0AAW0Z1M4_9TREE</name>